<evidence type="ECO:0000256" key="2">
    <source>
        <dbReference type="ARBA" id="ARBA00008000"/>
    </source>
</evidence>
<protein>
    <submittedName>
        <fullName evidence="6">Hydroxyacid dehydrogenase</fullName>
    </submittedName>
</protein>
<dbReference type="Pfam" id="PF02913">
    <property type="entry name" value="FAD-oxidase_C"/>
    <property type="match status" value="1"/>
</dbReference>
<dbReference type="Gene3D" id="3.30.43.10">
    <property type="entry name" value="Uridine Diphospho-n-acetylenolpyruvylglucosamine Reductase, domain 2"/>
    <property type="match status" value="1"/>
</dbReference>
<comment type="cofactor">
    <cofactor evidence="1">
        <name>FAD</name>
        <dbReference type="ChEBI" id="CHEBI:57692"/>
    </cofactor>
</comment>
<dbReference type="GO" id="GO:0022904">
    <property type="term" value="P:respiratory electron transport chain"/>
    <property type="evidence" value="ECO:0007669"/>
    <property type="project" value="TreeGrafter"/>
</dbReference>
<dbReference type="InterPro" id="IPR016167">
    <property type="entry name" value="FAD-bd_PCMH_sub1"/>
</dbReference>
<dbReference type="InterPro" id="IPR051264">
    <property type="entry name" value="FAD-oxidored/transferase_4"/>
</dbReference>
<accession>A0A2G4YU20</accession>
<dbReference type="GO" id="GO:0071949">
    <property type="term" value="F:FAD binding"/>
    <property type="evidence" value="ECO:0007669"/>
    <property type="project" value="InterPro"/>
</dbReference>
<dbReference type="Proteomes" id="UP000229730">
    <property type="component" value="Unassembled WGS sequence"/>
</dbReference>
<reference evidence="6 7" key="1">
    <citation type="submission" date="2017-10" db="EMBL/GenBank/DDBJ databases">
        <title>Frigbacter circumglobatus gen. nov. sp. nov., isolated from sediment cultured in situ.</title>
        <authorList>
            <person name="Zhao Z."/>
        </authorList>
    </citation>
    <scope>NUCLEOTIDE SEQUENCE [LARGE SCALE GENOMIC DNA]</scope>
    <source>
        <strain evidence="6 7">ZYL</strain>
    </source>
</reference>
<dbReference type="InParanoid" id="A0A2G4YU20"/>
<dbReference type="InterPro" id="IPR006094">
    <property type="entry name" value="Oxid_FAD_bind_N"/>
</dbReference>
<evidence type="ECO:0000313" key="6">
    <source>
        <dbReference type="EMBL" id="PHZ85844.1"/>
    </source>
</evidence>
<dbReference type="Gene3D" id="3.30.70.2190">
    <property type="match status" value="1"/>
</dbReference>
<comment type="similarity">
    <text evidence="2">Belongs to the FAD-binding oxidoreductase/transferase type 4 family.</text>
</comment>
<dbReference type="PANTHER" id="PTHR43716:SF2">
    <property type="entry name" value="BLL6224 PROTEIN"/>
    <property type="match status" value="1"/>
</dbReference>
<dbReference type="SUPFAM" id="SSF56176">
    <property type="entry name" value="FAD-binding/transporter-associated domain-like"/>
    <property type="match status" value="1"/>
</dbReference>
<proteinExistence type="inferred from homology"/>
<sequence>MCLSDSHLNILKDLSGPKGWQDDPREMSAYLTEPRGKYQGKTALVLLPDNTQKVADIVRYCAQHKIAIVPQSGNTGLVGGSIPTLAGDQVLISLKRMNRMRHTDPDNQSMTVEAGCILADVQQRARDIDCIFPLSLAAEGSCMIGGNLSTNAGGVNVLHYGNARNLLLGLEVVLPSGEIWHGLTGLRKDNTGYDLKQLFIGAEGTLGIITAATLKLSPYPHQKQTAFVAVPDPKSAVELLSIARRVSGGCITAFELVPRRGLEMVTHHMPGCRDPLETAYDWYVLLETTSSLNRDLLDLERVMERILEDALKKDLVLDGVIAKNDSESEALWGLREHLSEAQKHEGGSIKHDISVAISTIPEFLLKAADIVEALIPGARPVPFGHLGDGNLHYNVSQPREMAKSDFLERWEDLNRHIHDLVKDFHGSFSAEHGIGRMKTTDMARYKSSVELGMMRRIKAALDPEDIMNPGVILPAEISQEKA</sequence>
<keyword evidence="7" id="KW-1185">Reference proteome</keyword>
<dbReference type="InterPro" id="IPR016169">
    <property type="entry name" value="FAD-bd_PCMH_sub2"/>
</dbReference>
<dbReference type="FunFam" id="1.10.45.10:FF:000001">
    <property type="entry name" value="D-lactate dehydrogenase mitochondrial"/>
    <property type="match status" value="1"/>
</dbReference>
<name>A0A2G4YU20_9PROT</name>
<dbReference type="EMBL" id="PDEM01000009">
    <property type="protein sequence ID" value="PHZ85844.1"/>
    <property type="molecule type" value="Genomic_DNA"/>
</dbReference>
<dbReference type="RefSeq" id="WP_099471429.1">
    <property type="nucleotide sequence ID" value="NZ_CP041025.1"/>
</dbReference>
<gene>
    <name evidence="6" type="ORF">CRD36_03965</name>
</gene>
<dbReference type="AlphaFoldDB" id="A0A2G4YU20"/>
<evidence type="ECO:0000256" key="1">
    <source>
        <dbReference type="ARBA" id="ARBA00001974"/>
    </source>
</evidence>
<dbReference type="GO" id="GO:0003824">
    <property type="term" value="F:catalytic activity"/>
    <property type="evidence" value="ECO:0007669"/>
    <property type="project" value="InterPro"/>
</dbReference>
<dbReference type="InterPro" id="IPR016166">
    <property type="entry name" value="FAD-bd_PCMH"/>
</dbReference>
<evidence type="ECO:0000259" key="5">
    <source>
        <dbReference type="PROSITE" id="PS51387"/>
    </source>
</evidence>
<dbReference type="Gene3D" id="3.30.465.10">
    <property type="match status" value="1"/>
</dbReference>
<keyword evidence="4" id="KW-0274">FAD</keyword>
<dbReference type="Gene3D" id="1.10.45.10">
    <property type="entry name" value="Vanillyl-alcohol Oxidase, Chain A, domain 4"/>
    <property type="match status" value="1"/>
</dbReference>
<dbReference type="PANTHER" id="PTHR43716">
    <property type="entry name" value="D-2-HYDROXYGLUTARATE DEHYDROGENASE, MITOCHONDRIAL"/>
    <property type="match status" value="1"/>
</dbReference>
<keyword evidence="3" id="KW-0285">Flavoprotein</keyword>
<evidence type="ECO:0000256" key="4">
    <source>
        <dbReference type="ARBA" id="ARBA00022827"/>
    </source>
</evidence>
<feature type="domain" description="FAD-binding PCMH-type" evidence="5">
    <location>
        <begin position="38"/>
        <end position="219"/>
    </location>
</feature>
<dbReference type="OrthoDB" id="9815648at2"/>
<dbReference type="FunCoup" id="A0A2G4YU20">
    <property type="interactions" value="473"/>
</dbReference>
<organism evidence="6 7">
    <name type="scientific">Paremcibacter congregatus</name>
    <dbReference type="NCBI Taxonomy" id="2043170"/>
    <lineage>
        <taxon>Bacteria</taxon>
        <taxon>Pseudomonadati</taxon>
        <taxon>Pseudomonadota</taxon>
        <taxon>Alphaproteobacteria</taxon>
        <taxon>Emcibacterales</taxon>
        <taxon>Emcibacteraceae</taxon>
        <taxon>Paremcibacter</taxon>
    </lineage>
</organism>
<dbReference type="PROSITE" id="PS51387">
    <property type="entry name" value="FAD_PCMH"/>
    <property type="match status" value="1"/>
</dbReference>
<dbReference type="SUPFAM" id="SSF55103">
    <property type="entry name" value="FAD-linked oxidases, C-terminal domain"/>
    <property type="match status" value="1"/>
</dbReference>
<dbReference type="InterPro" id="IPR004113">
    <property type="entry name" value="FAD-bd_oxidored_4_C"/>
</dbReference>
<dbReference type="Gene3D" id="3.30.70.2740">
    <property type="match status" value="1"/>
</dbReference>
<evidence type="ECO:0000256" key="3">
    <source>
        <dbReference type="ARBA" id="ARBA00022630"/>
    </source>
</evidence>
<comment type="caution">
    <text evidence="6">The sequence shown here is derived from an EMBL/GenBank/DDBJ whole genome shotgun (WGS) entry which is preliminary data.</text>
</comment>
<dbReference type="InterPro" id="IPR016164">
    <property type="entry name" value="FAD-linked_Oxase-like_C"/>
</dbReference>
<dbReference type="InterPro" id="IPR036318">
    <property type="entry name" value="FAD-bd_PCMH-like_sf"/>
</dbReference>
<dbReference type="Pfam" id="PF01565">
    <property type="entry name" value="FAD_binding_4"/>
    <property type="match status" value="1"/>
</dbReference>
<evidence type="ECO:0000313" key="7">
    <source>
        <dbReference type="Proteomes" id="UP000229730"/>
    </source>
</evidence>
<dbReference type="InterPro" id="IPR016171">
    <property type="entry name" value="Vanillyl_alc_oxidase_C-sub2"/>
</dbReference>